<evidence type="ECO:0000313" key="1">
    <source>
        <dbReference type="EMBL" id="JAE05014.1"/>
    </source>
</evidence>
<accession>A0A0A9F1C2</accession>
<dbReference type="EMBL" id="GBRH01192882">
    <property type="protein sequence ID" value="JAE05014.1"/>
    <property type="molecule type" value="Transcribed_RNA"/>
</dbReference>
<reference evidence="1" key="2">
    <citation type="journal article" date="2015" name="Data Brief">
        <title>Shoot transcriptome of the giant reed, Arundo donax.</title>
        <authorList>
            <person name="Barrero R.A."/>
            <person name="Guerrero F.D."/>
            <person name="Moolhuijzen P."/>
            <person name="Goolsby J.A."/>
            <person name="Tidwell J."/>
            <person name="Bellgard S.E."/>
            <person name="Bellgard M.I."/>
        </authorList>
    </citation>
    <scope>NUCLEOTIDE SEQUENCE</scope>
    <source>
        <tissue evidence="1">Shoot tissue taken approximately 20 cm above the soil surface</tissue>
    </source>
</reference>
<proteinExistence type="predicted"/>
<dbReference type="AlphaFoldDB" id="A0A0A9F1C2"/>
<sequence>MQTVGPGKFVCHTCSTIIITSFNHSRKYHLLETLQVDCCKHTLSFLMF</sequence>
<organism evidence="1">
    <name type="scientific">Arundo donax</name>
    <name type="common">Giant reed</name>
    <name type="synonym">Donax arundinaceus</name>
    <dbReference type="NCBI Taxonomy" id="35708"/>
    <lineage>
        <taxon>Eukaryota</taxon>
        <taxon>Viridiplantae</taxon>
        <taxon>Streptophyta</taxon>
        <taxon>Embryophyta</taxon>
        <taxon>Tracheophyta</taxon>
        <taxon>Spermatophyta</taxon>
        <taxon>Magnoliopsida</taxon>
        <taxon>Liliopsida</taxon>
        <taxon>Poales</taxon>
        <taxon>Poaceae</taxon>
        <taxon>PACMAD clade</taxon>
        <taxon>Arundinoideae</taxon>
        <taxon>Arundineae</taxon>
        <taxon>Arundo</taxon>
    </lineage>
</organism>
<protein>
    <submittedName>
        <fullName evidence="1">Uncharacterized protein</fullName>
    </submittedName>
</protein>
<name>A0A0A9F1C2_ARUDO</name>
<reference evidence="1" key="1">
    <citation type="submission" date="2014-09" db="EMBL/GenBank/DDBJ databases">
        <authorList>
            <person name="Magalhaes I.L.F."/>
            <person name="Oliveira U."/>
            <person name="Santos F.R."/>
            <person name="Vidigal T.H.D.A."/>
            <person name="Brescovit A.D."/>
            <person name="Santos A.J."/>
        </authorList>
    </citation>
    <scope>NUCLEOTIDE SEQUENCE</scope>
    <source>
        <tissue evidence="1">Shoot tissue taken approximately 20 cm above the soil surface</tissue>
    </source>
</reference>